<dbReference type="OrthoDB" id="9803673at2"/>
<gene>
    <name evidence="2" type="ORF">SAMN06296416_101440</name>
</gene>
<keyword evidence="1" id="KW-1133">Transmembrane helix</keyword>
<feature type="transmembrane region" description="Helical" evidence="1">
    <location>
        <begin position="15"/>
        <end position="36"/>
    </location>
</feature>
<sequence>MQHAPDPSSMATLYVHVRILLGMIVGLGLTHLLRNLAKIVERPKARRVYWVHLAWALFMFIYLLHFWWWEFRLAHQAHWDFNLYFFVTLYALLLYLLCALIFPESVDDYQDYRDYFYTRRHWFFGLLAVMFVVDLGDTAIKGAGYLHQLGGEYWFRNAAYVVACIGAIATRRPAYHGSFAVAALLYELSWIVRRYEVLA</sequence>
<proteinExistence type="predicted"/>
<protein>
    <recommendedName>
        <fullName evidence="4">Transmembrane protein</fullName>
    </recommendedName>
</protein>
<evidence type="ECO:0000313" key="2">
    <source>
        <dbReference type="EMBL" id="SOD51074.1"/>
    </source>
</evidence>
<dbReference type="Proteomes" id="UP000219374">
    <property type="component" value="Unassembled WGS sequence"/>
</dbReference>
<dbReference type="RefSeq" id="WP_141400683.1">
    <property type="nucleotide sequence ID" value="NZ_OCND01000001.1"/>
</dbReference>
<reference evidence="2 3" key="1">
    <citation type="submission" date="2017-09" db="EMBL/GenBank/DDBJ databases">
        <authorList>
            <person name="Ehlers B."/>
            <person name="Leendertz F.H."/>
        </authorList>
    </citation>
    <scope>NUCLEOTIDE SEQUENCE [LARGE SCALE GENOMIC DNA]</scope>
    <source>
        <strain evidence="2 3">CGMCC 1.10978</strain>
    </source>
</reference>
<evidence type="ECO:0000313" key="3">
    <source>
        <dbReference type="Proteomes" id="UP000219374"/>
    </source>
</evidence>
<feature type="transmembrane region" description="Helical" evidence="1">
    <location>
        <begin position="48"/>
        <end position="69"/>
    </location>
</feature>
<dbReference type="AlphaFoldDB" id="A0A286CXH0"/>
<keyword evidence="3" id="KW-1185">Reference proteome</keyword>
<evidence type="ECO:0000256" key="1">
    <source>
        <dbReference type="SAM" id="Phobius"/>
    </source>
</evidence>
<keyword evidence="1" id="KW-0472">Membrane</keyword>
<accession>A0A286CXH0</accession>
<evidence type="ECO:0008006" key="4">
    <source>
        <dbReference type="Google" id="ProtNLM"/>
    </source>
</evidence>
<organism evidence="2 3">
    <name type="scientific">Pseudoxanthomonas wuyuanensis</name>
    <dbReference type="NCBI Taxonomy" id="1073196"/>
    <lineage>
        <taxon>Bacteria</taxon>
        <taxon>Pseudomonadati</taxon>
        <taxon>Pseudomonadota</taxon>
        <taxon>Gammaproteobacteria</taxon>
        <taxon>Lysobacterales</taxon>
        <taxon>Lysobacteraceae</taxon>
        <taxon>Pseudoxanthomonas</taxon>
    </lineage>
</organism>
<dbReference type="EMBL" id="OCND01000001">
    <property type="protein sequence ID" value="SOD51074.1"/>
    <property type="molecule type" value="Genomic_DNA"/>
</dbReference>
<feature type="transmembrane region" description="Helical" evidence="1">
    <location>
        <begin position="81"/>
        <end position="102"/>
    </location>
</feature>
<name>A0A286CXH0_9GAMM</name>
<keyword evidence="1" id="KW-0812">Transmembrane</keyword>
<feature type="transmembrane region" description="Helical" evidence="1">
    <location>
        <begin position="122"/>
        <end position="147"/>
    </location>
</feature>